<dbReference type="STRING" id="1817813.A2008_08775"/>
<proteinExistence type="predicted"/>
<reference evidence="1 2" key="1">
    <citation type="journal article" date="2016" name="Nat. Commun.">
        <title>Thousands of microbial genomes shed light on interconnected biogeochemical processes in an aquifer system.</title>
        <authorList>
            <person name="Anantharaman K."/>
            <person name="Brown C.T."/>
            <person name="Hug L.A."/>
            <person name="Sharon I."/>
            <person name="Castelle C.J."/>
            <person name="Probst A.J."/>
            <person name="Thomas B.C."/>
            <person name="Singh A."/>
            <person name="Wilkins M.J."/>
            <person name="Karaoz U."/>
            <person name="Brodie E.L."/>
            <person name="Williams K.H."/>
            <person name="Hubbard S.S."/>
            <person name="Banfield J.F."/>
        </authorList>
    </citation>
    <scope>NUCLEOTIDE SEQUENCE [LARGE SCALE GENOMIC DNA]</scope>
</reference>
<evidence type="ECO:0000313" key="1">
    <source>
        <dbReference type="EMBL" id="OGM03736.1"/>
    </source>
</evidence>
<comment type="caution">
    <text evidence="1">The sequence shown here is derived from an EMBL/GenBank/DDBJ whole genome shotgun (WGS) entry which is preliminary data.</text>
</comment>
<dbReference type="EMBL" id="MGFH01000157">
    <property type="protein sequence ID" value="OGM03736.1"/>
    <property type="molecule type" value="Genomic_DNA"/>
</dbReference>
<name>A0A1F7WLM3_9BACT</name>
<organism evidence="1 2">
    <name type="scientific">Candidatus Wallbacteria bacterium GWC2_49_35</name>
    <dbReference type="NCBI Taxonomy" id="1817813"/>
    <lineage>
        <taxon>Bacteria</taxon>
        <taxon>Candidatus Walliibacteriota</taxon>
    </lineage>
</organism>
<dbReference type="Proteomes" id="UP000178735">
    <property type="component" value="Unassembled WGS sequence"/>
</dbReference>
<evidence type="ECO:0000313" key="2">
    <source>
        <dbReference type="Proteomes" id="UP000178735"/>
    </source>
</evidence>
<sequence>MSAANIRKTEYYTFRALLTVLAALAFVVANYSGVSAYQLGDMKLNGVLSYDGRVGQFNTAARDPLTLSLYRSLFSNDNQTFGAGVDYQHMHDINHRQTFDLKNKFRGVSDTPQNLDFRNVSNIYNITNMQYSVSHNRQIISSVYLEGLITKFSHTLLQDLSNDIFTAGYLFDYMTSENTYYTMKLENSVNKYQTHSADDHAYSASSFKILHKMPKISRAPSYFSAYVFHDQPVVDDPDFVHFMDLTYELKAEYGSRRMAYNPAGAFNNFKADYSLHLDMSKVAKISLSGFVDRRAYANETVAGYYLNYDRSGINFLYSHDLTPKCVLTPYVDFVKTNYLNLSGFNMTEIGLGGYLSMKYSDRIYWNCDLKRTSYMPFESRVNYPQQSKVNLISNWILYLNARNRIVFDLDYELMKTGVNESVYFARYSMLTPEMRYEHKLKENYYIRTGAGGRYKKHPAFPSNDVFEVYGTAGLSVIF</sequence>
<gene>
    <name evidence="1" type="ORF">A2008_08775</name>
</gene>
<protein>
    <submittedName>
        <fullName evidence="1">Uncharacterized protein</fullName>
    </submittedName>
</protein>
<dbReference type="AlphaFoldDB" id="A0A1F7WLM3"/>
<accession>A0A1F7WLM3</accession>